<proteinExistence type="predicted"/>
<feature type="region of interest" description="Disordered" evidence="1">
    <location>
        <begin position="92"/>
        <end position="131"/>
    </location>
</feature>
<feature type="compositionally biased region" description="Basic and acidic residues" evidence="1">
    <location>
        <begin position="204"/>
        <end position="215"/>
    </location>
</feature>
<feature type="compositionally biased region" description="Polar residues" evidence="1">
    <location>
        <begin position="588"/>
        <end position="601"/>
    </location>
</feature>
<dbReference type="EnsemblMetazoa" id="XM_008208812">
    <property type="protein sequence ID" value="XP_008207034"/>
    <property type="gene ID" value="LOC100678346"/>
</dbReference>
<evidence type="ECO:0000313" key="2">
    <source>
        <dbReference type="EnsemblMetazoa" id="XP_031787295"/>
    </source>
</evidence>
<dbReference type="EnsemblMetazoa" id="XM_031931433">
    <property type="protein sequence ID" value="XP_031787293"/>
    <property type="gene ID" value="LOC100678346"/>
</dbReference>
<evidence type="ECO:0000256" key="1">
    <source>
        <dbReference type="SAM" id="MobiDB-lite"/>
    </source>
</evidence>
<accession>A0A7M7QJG2</accession>
<reference evidence="2" key="1">
    <citation type="submission" date="2021-01" db="UniProtKB">
        <authorList>
            <consortium name="EnsemblMetazoa"/>
        </authorList>
    </citation>
    <scope>IDENTIFICATION</scope>
</reference>
<feature type="compositionally biased region" description="Low complexity" evidence="1">
    <location>
        <begin position="802"/>
        <end position="816"/>
    </location>
</feature>
<feature type="compositionally biased region" description="Acidic residues" evidence="1">
    <location>
        <begin position="92"/>
        <end position="118"/>
    </location>
</feature>
<dbReference type="RefSeq" id="XP_008207034.1">
    <property type="nucleotide sequence ID" value="XM_008208812.4"/>
</dbReference>
<feature type="compositionally biased region" description="Basic and acidic residues" evidence="1">
    <location>
        <begin position="927"/>
        <end position="952"/>
    </location>
</feature>
<feature type="compositionally biased region" description="Low complexity" evidence="1">
    <location>
        <begin position="886"/>
        <end position="903"/>
    </location>
</feature>
<dbReference type="EnsemblMetazoa" id="XM_031931430">
    <property type="protein sequence ID" value="XP_031787290"/>
    <property type="gene ID" value="LOC100678346"/>
</dbReference>
<evidence type="ECO:0008006" key="4">
    <source>
        <dbReference type="Google" id="ProtNLM"/>
    </source>
</evidence>
<dbReference type="RefSeq" id="XP_031787295.1">
    <property type="nucleotide sequence ID" value="XM_031931435.2"/>
</dbReference>
<dbReference type="EnsemblMetazoa" id="XM_031931437">
    <property type="protein sequence ID" value="XP_031787297"/>
    <property type="gene ID" value="LOC100678346"/>
</dbReference>
<dbReference type="Proteomes" id="UP000002358">
    <property type="component" value="Chromosome 5"/>
</dbReference>
<dbReference type="EnsemblMetazoa" id="XM_031931435">
    <property type="protein sequence ID" value="XP_031787295"/>
    <property type="gene ID" value="LOC100678346"/>
</dbReference>
<feature type="compositionally biased region" description="Polar residues" evidence="1">
    <location>
        <begin position="789"/>
        <end position="801"/>
    </location>
</feature>
<protein>
    <recommendedName>
        <fullName evidence="4">Serine-rich adhesin for platelets</fullName>
    </recommendedName>
</protein>
<dbReference type="RefSeq" id="XP_031787297.1">
    <property type="nucleotide sequence ID" value="XM_031931437.2"/>
</dbReference>
<feature type="region of interest" description="Disordered" evidence="1">
    <location>
        <begin position="545"/>
        <end position="989"/>
    </location>
</feature>
<feature type="compositionally biased region" description="Pro residues" evidence="1">
    <location>
        <begin position="415"/>
        <end position="424"/>
    </location>
</feature>
<feature type="compositionally biased region" description="Low complexity" evidence="1">
    <location>
        <begin position="823"/>
        <end position="865"/>
    </location>
</feature>
<dbReference type="RefSeq" id="XP_031787294.1">
    <property type="nucleotide sequence ID" value="XM_031931434.2"/>
</dbReference>
<dbReference type="GeneID" id="100678346"/>
<feature type="compositionally biased region" description="Polar residues" evidence="1">
    <location>
        <begin position="281"/>
        <end position="295"/>
    </location>
</feature>
<dbReference type="EnsemblMetazoa" id="XM_031931434">
    <property type="protein sequence ID" value="XP_031787294"/>
    <property type="gene ID" value="LOC100678346"/>
</dbReference>
<dbReference type="RefSeq" id="XP_031787290.1">
    <property type="nucleotide sequence ID" value="XM_031931430.2"/>
</dbReference>
<dbReference type="PANTHER" id="PTHR37970">
    <property type="entry name" value="PROTEIN CBG08587"/>
    <property type="match status" value="1"/>
</dbReference>
<keyword evidence="3" id="KW-1185">Reference proteome</keyword>
<dbReference type="RefSeq" id="XP_031787291.1">
    <property type="nucleotide sequence ID" value="XM_031931431.2"/>
</dbReference>
<dbReference type="FunCoup" id="A0A7M7QJG2">
    <property type="interactions" value="24"/>
</dbReference>
<dbReference type="KEGG" id="nvi:100678346"/>
<dbReference type="InParanoid" id="A0A7M7QJG2"/>
<feature type="compositionally biased region" description="Basic and acidic residues" evidence="1">
    <location>
        <begin position="725"/>
        <end position="734"/>
    </location>
</feature>
<evidence type="ECO:0000313" key="3">
    <source>
        <dbReference type="Proteomes" id="UP000002358"/>
    </source>
</evidence>
<feature type="compositionally biased region" description="Basic and acidic residues" evidence="1">
    <location>
        <begin position="744"/>
        <end position="758"/>
    </location>
</feature>
<dbReference type="EnsemblMetazoa" id="XM_031931436">
    <property type="protein sequence ID" value="XP_031787296"/>
    <property type="gene ID" value="LOC100678346"/>
</dbReference>
<dbReference type="RefSeq" id="XP_031787296.1">
    <property type="nucleotide sequence ID" value="XM_031931436.2"/>
</dbReference>
<dbReference type="EnsemblMetazoa" id="XM_031931432">
    <property type="protein sequence ID" value="XP_031787292"/>
    <property type="gene ID" value="LOC100678346"/>
</dbReference>
<feature type="compositionally biased region" description="Acidic residues" evidence="1">
    <location>
        <begin position="554"/>
        <end position="566"/>
    </location>
</feature>
<dbReference type="OrthoDB" id="6381867at2759"/>
<feature type="compositionally biased region" description="Basic and acidic residues" evidence="1">
    <location>
        <begin position="616"/>
        <end position="626"/>
    </location>
</feature>
<feature type="compositionally biased region" description="Basic residues" evidence="1">
    <location>
        <begin position="684"/>
        <end position="695"/>
    </location>
</feature>
<feature type="compositionally biased region" description="Basic and acidic residues" evidence="1">
    <location>
        <begin position="231"/>
        <end position="240"/>
    </location>
</feature>
<name>A0A7M7QJG2_NASVI</name>
<dbReference type="EnsemblMetazoa" id="XM_031931431">
    <property type="protein sequence ID" value="XP_031787291"/>
    <property type="gene ID" value="LOC100678346"/>
</dbReference>
<feature type="region of interest" description="Disordered" evidence="1">
    <location>
        <begin position="174"/>
        <end position="259"/>
    </location>
</feature>
<feature type="compositionally biased region" description="Basic and acidic residues" evidence="1">
    <location>
        <begin position="376"/>
        <end position="408"/>
    </location>
</feature>
<dbReference type="RefSeq" id="XP_031787292.1">
    <property type="nucleotide sequence ID" value="XM_031931432.1"/>
</dbReference>
<feature type="region of interest" description="Disordered" evidence="1">
    <location>
        <begin position="281"/>
        <end position="326"/>
    </location>
</feature>
<sequence length="1398" mass="152061">MSTQCRHFVQNAWKKELCSNCFKSREEHAANQESHRQIVTRTANSVKRVAHKVQGILRLKEASPPNQVRSKRKNVAFPESLTEIIGYDGGDDLGSDYEYDDPNQPDDPDSGCGDDDGLEVSLGSDVDDLPDSEEERALGNLTRANTNFNTVTANLTGAVQPNDVKSFASLMLGRAPKDGDTKKKPLLVTVTPFGGDDSVPTARRPSDKKSPEQTKPKPAAEPTSKPAPEPVIKKPLDEPKPCQQPPTTKTIPNSNNSNLGKIVDMPLITSTNLLSVIETKSTSSTEQKQRATSIARTPAIKKPENEKPRIAVAQPNVDQNTARNHKNLEMSNGVELNLSPIRVGEEIVRETTTFGKEIPSYKSTDYPRKTTGIADLTERKVEGEAATDKYPFEESRESAGEPDGKADEEVIAEPPALPKSPPPIESSSSTFALEKQQQQRHSTLAEPRTSFLHGITETKTIGKPVIPQKPVTLPTKAVGASLASLLSENRAYEFRLSQAARNNNLVHSQSETQLCEEVVTKRNAGQESQSGKAVAESCSEIFKASVAKVGDKDDTTEEDEDEDDSEASSTDQPRSNVNKRRMAPQPPSSTVSAEDSSTTMFARNPAPTPVKSDCPVVREKEKRERASSCSPKFRKSGVCDAPDPSHQVVTGRPPEPAPRRNISLSQDSLAMAAGSERIVEEKKKSRSKFSLKKLLRMGTRKDVDMTGGSSGSRNDEIPSTPQPKPRLEIIHPLELDGAAVQVLRNDKISGEDTTDSKTEPQGNTNSQPVHGAQHVTTRPSKPPPPPRSQSLDESSRPTSRASVPKQPQQSSPTSSSNGKPLTGKSWQPSGGSGSSASDSIYANLAVAAAAASASGHAAAEDVAGAMRSGLAPAKPRRTSSMRDQANNNNNNNNNGNPTTGTPGLVPSRIGAAASGTGNGVGLQRQPGVERQRPVIADLQERLAKASSDRRSCSPELNDSSASLELRQGYGGSNHPVTKRQSDSGALESNSSEMKFQQALFIRSTSLPYCASEAESEMYSPFGYYYGDESAEDGQERKKEEETRIGRLRQRRGRSIVHRSLEDNYGAVIVANHEALAQFLEQTNQPSPIPVGLRSLKTASNLQFGDFSIDRSSAVSTGRRVFFSAVWNEQNVTLCLAFDPSMHASRKEFYLVPIVEFIDAVPKDVSDLGRLNGKKSSEATISVLPRLQVNTLKSFAELISSSESGGMDENSIRESSFILLQLVSALKSLQARGVEEAPGNLANVVLCREDKDAYHRLYMFQGLNIENCENNGEEYASLCQCAQNGLKELNLAEKLPLIQELLMREKAVTLSQVKSVLEFSLWGPSDATLGGPREREQALQRWLDLERATVLHALVRARAQLTVTDEYQLLFLVRTSAKIMCEASLLLDRQRSGLLMRSN</sequence>
<organism evidence="2 3">
    <name type="scientific">Nasonia vitripennis</name>
    <name type="common">Parasitic wasp</name>
    <dbReference type="NCBI Taxonomy" id="7425"/>
    <lineage>
        <taxon>Eukaryota</taxon>
        <taxon>Metazoa</taxon>
        <taxon>Ecdysozoa</taxon>
        <taxon>Arthropoda</taxon>
        <taxon>Hexapoda</taxon>
        <taxon>Insecta</taxon>
        <taxon>Pterygota</taxon>
        <taxon>Neoptera</taxon>
        <taxon>Endopterygota</taxon>
        <taxon>Hymenoptera</taxon>
        <taxon>Apocrita</taxon>
        <taxon>Proctotrupomorpha</taxon>
        <taxon>Chalcidoidea</taxon>
        <taxon>Pteromalidae</taxon>
        <taxon>Pteromalinae</taxon>
        <taxon>Nasonia</taxon>
    </lineage>
</organism>
<dbReference type="PANTHER" id="PTHR37970:SF1">
    <property type="entry name" value="SERINE-RICH ADHESIN FOR PLATELETS"/>
    <property type="match status" value="1"/>
</dbReference>
<feature type="compositionally biased region" description="Polar residues" evidence="1">
    <location>
        <begin position="759"/>
        <end position="768"/>
    </location>
</feature>
<feature type="region of interest" description="Disordered" evidence="1">
    <location>
        <begin position="373"/>
        <end position="469"/>
    </location>
</feature>
<dbReference type="RefSeq" id="XP_031787293.1">
    <property type="nucleotide sequence ID" value="XM_031931433.2"/>
</dbReference>